<evidence type="ECO:0000313" key="2">
    <source>
        <dbReference type="Proteomes" id="UP000255326"/>
    </source>
</evidence>
<sequence length="89" mass="10570">MERVQAYFRNEDEAENVKAKLQMLKVQDLMVERVPEDNRNLFDRLGDFFINNENDRDMNHLPHVLEFLVDEEHSAHAHAIVKENNGHIE</sequence>
<dbReference type="RefSeq" id="WP_114747154.1">
    <property type="nucleotide sequence ID" value="NZ_QQAY01000022.1"/>
</dbReference>
<dbReference type="EMBL" id="QQAY01000022">
    <property type="protein sequence ID" value="RDI37211.1"/>
    <property type="molecule type" value="Genomic_DNA"/>
</dbReference>
<evidence type="ECO:0000313" key="1">
    <source>
        <dbReference type="EMBL" id="RDI37211.1"/>
    </source>
</evidence>
<dbReference type="AlphaFoldDB" id="A0A370FZZ9"/>
<reference evidence="1 2" key="1">
    <citation type="submission" date="2018-07" db="EMBL/GenBank/DDBJ databases">
        <title>Genomic Encyclopedia of Type Strains, Phase IV (KMG-IV): sequencing the most valuable type-strain genomes for metagenomic binning, comparative biology and taxonomic classification.</title>
        <authorList>
            <person name="Goeker M."/>
        </authorList>
    </citation>
    <scope>NUCLEOTIDE SEQUENCE [LARGE SCALE GENOMIC DNA]</scope>
    <source>
        <strain evidence="1 2">DSM 25281</strain>
    </source>
</reference>
<organism evidence="1 2">
    <name type="scientific">Falsibacillus pallidus</name>
    <dbReference type="NCBI Taxonomy" id="493781"/>
    <lineage>
        <taxon>Bacteria</taxon>
        <taxon>Bacillati</taxon>
        <taxon>Bacillota</taxon>
        <taxon>Bacilli</taxon>
        <taxon>Bacillales</taxon>
        <taxon>Bacillaceae</taxon>
        <taxon>Falsibacillus</taxon>
    </lineage>
</organism>
<accession>A0A370FZZ9</accession>
<keyword evidence="2" id="KW-1185">Reference proteome</keyword>
<name>A0A370FZZ9_9BACI</name>
<proteinExistence type="predicted"/>
<dbReference type="OrthoDB" id="2607182at2"/>
<comment type="caution">
    <text evidence="1">The sequence shown here is derived from an EMBL/GenBank/DDBJ whole genome shotgun (WGS) entry which is preliminary data.</text>
</comment>
<protein>
    <submittedName>
        <fullName evidence="1">Uncharacterized protein</fullName>
    </submittedName>
</protein>
<dbReference type="Proteomes" id="UP000255326">
    <property type="component" value="Unassembled WGS sequence"/>
</dbReference>
<gene>
    <name evidence="1" type="ORF">DFR59_1221</name>
</gene>